<sequence length="65" mass="7192">MYSSSSLIVRKSEVFSSEAAEISDNDLPLLEIDVFRGVGGDAEVLWWSSPGIEAIVAFENPMWGW</sequence>
<evidence type="ECO:0000313" key="2">
    <source>
        <dbReference type="Proteomes" id="UP000699042"/>
    </source>
</evidence>
<name>A0A9P7UAJ6_9PEZI</name>
<organism evidence="1 2">
    <name type="scientific">Colletotrichum scovillei</name>
    <dbReference type="NCBI Taxonomy" id="1209932"/>
    <lineage>
        <taxon>Eukaryota</taxon>
        <taxon>Fungi</taxon>
        <taxon>Dikarya</taxon>
        <taxon>Ascomycota</taxon>
        <taxon>Pezizomycotina</taxon>
        <taxon>Sordariomycetes</taxon>
        <taxon>Hypocreomycetidae</taxon>
        <taxon>Glomerellales</taxon>
        <taxon>Glomerellaceae</taxon>
        <taxon>Colletotrichum</taxon>
        <taxon>Colletotrichum acutatum species complex</taxon>
    </lineage>
</organism>
<dbReference type="EMBL" id="JAESDN010000023">
    <property type="protein sequence ID" value="KAG7040512.1"/>
    <property type="molecule type" value="Genomic_DNA"/>
</dbReference>
<keyword evidence="2" id="KW-1185">Reference proteome</keyword>
<proteinExistence type="predicted"/>
<gene>
    <name evidence="1" type="ORF">JMJ77_011376</name>
</gene>
<comment type="caution">
    <text evidence="1">The sequence shown here is derived from an EMBL/GenBank/DDBJ whole genome shotgun (WGS) entry which is preliminary data.</text>
</comment>
<accession>A0A9P7UAJ6</accession>
<evidence type="ECO:0000313" key="1">
    <source>
        <dbReference type="EMBL" id="KAG7040512.1"/>
    </source>
</evidence>
<protein>
    <submittedName>
        <fullName evidence="1">Uncharacterized protein</fullName>
    </submittedName>
</protein>
<reference evidence="1" key="1">
    <citation type="submission" date="2021-05" db="EMBL/GenBank/DDBJ databases">
        <title>Comparative genomics of three Colletotrichum scovillei strains and genetic complementation revealed genes involved fungal growth and virulence on chili pepper.</title>
        <authorList>
            <person name="Hsieh D.-K."/>
            <person name="Chuang S.-C."/>
            <person name="Chen C.-Y."/>
            <person name="Chao Y.-T."/>
            <person name="Lu M.-Y.J."/>
            <person name="Lee M.-H."/>
            <person name="Shih M.-C."/>
        </authorList>
    </citation>
    <scope>NUCLEOTIDE SEQUENCE</scope>
    <source>
        <strain evidence="1">Coll-153</strain>
    </source>
</reference>
<dbReference type="Proteomes" id="UP000699042">
    <property type="component" value="Unassembled WGS sequence"/>
</dbReference>
<dbReference type="AlphaFoldDB" id="A0A9P7UAJ6"/>